<dbReference type="SUPFAM" id="SSF53383">
    <property type="entry name" value="PLP-dependent transferases"/>
    <property type="match status" value="1"/>
</dbReference>
<dbReference type="EMBL" id="JARXVE010000005">
    <property type="protein sequence ID" value="MDH6196675.1"/>
    <property type="molecule type" value="Genomic_DNA"/>
</dbReference>
<evidence type="ECO:0000313" key="5">
    <source>
        <dbReference type="Proteomes" id="UP001160130"/>
    </source>
</evidence>
<evidence type="ECO:0000259" key="3">
    <source>
        <dbReference type="Pfam" id="PF01636"/>
    </source>
</evidence>
<dbReference type="SUPFAM" id="SSF51261">
    <property type="entry name" value="Duplicated hybrid motif"/>
    <property type="match status" value="1"/>
</dbReference>
<evidence type="ECO:0000256" key="2">
    <source>
        <dbReference type="ARBA" id="ARBA00022898"/>
    </source>
</evidence>
<evidence type="ECO:0000313" key="4">
    <source>
        <dbReference type="EMBL" id="MDH6196675.1"/>
    </source>
</evidence>
<gene>
    <name evidence="4" type="ORF">M2272_003328</name>
</gene>
<dbReference type="InterPro" id="IPR002575">
    <property type="entry name" value="Aminoglycoside_PTrfase"/>
</dbReference>
<dbReference type="InterPro" id="IPR015421">
    <property type="entry name" value="PyrdxlP-dep_Trfase_major"/>
</dbReference>
<comment type="similarity">
    <text evidence="1">Belongs to the class-III pyridoxal-phosphate-dependent aminotransferase family.</text>
</comment>
<dbReference type="Gene3D" id="3.40.640.10">
    <property type="entry name" value="Type I PLP-dependent aspartate aminotransferase-like (Major domain)"/>
    <property type="match status" value="1"/>
</dbReference>
<evidence type="ECO:0000256" key="1">
    <source>
        <dbReference type="ARBA" id="ARBA00008954"/>
    </source>
</evidence>
<dbReference type="InterPro" id="IPR015422">
    <property type="entry name" value="PyrdxlP-dep_Trfase_small"/>
</dbReference>
<dbReference type="InterPro" id="IPR015424">
    <property type="entry name" value="PyrdxlP-dep_Trfase"/>
</dbReference>
<dbReference type="InterPro" id="IPR011055">
    <property type="entry name" value="Dup_hybrid_motif"/>
</dbReference>
<dbReference type="InterPro" id="IPR005814">
    <property type="entry name" value="Aminotrans_3"/>
</dbReference>
<dbReference type="Gene3D" id="3.90.1150.10">
    <property type="entry name" value="Aspartate Aminotransferase, domain 1"/>
    <property type="match status" value="1"/>
</dbReference>
<accession>A0ABT6L2Z5</accession>
<keyword evidence="5" id="KW-1185">Reference proteome</keyword>
<dbReference type="PANTHER" id="PTHR45688:SF13">
    <property type="entry name" value="ALANINE--GLYOXYLATE AMINOTRANSFERASE 2-LIKE"/>
    <property type="match status" value="1"/>
</dbReference>
<dbReference type="RefSeq" id="WP_280833298.1">
    <property type="nucleotide sequence ID" value="NZ_JARXVE010000005.1"/>
</dbReference>
<dbReference type="Pfam" id="PF00202">
    <property type="entry name" value="Aminotran_3"/>
    <property type="match status" value="1"/>
</dbReference>
<dbReference type="Gene3D" id="3.90.1200.10">
    <property type="match status" value="1"/>
</dbReference>
<sequence length="948" mass="101972">MTQSPVESVDPEAAAVAILADRLTDSYGLRVRDLKFLGGELDRNYRVSTIDGATYLAKLRIRADQPGPLEWQEAILVHLSDRDLDVAVPSLVRTVEGDLHLRIDAGSEQWLLKVLNWVSGIELVNVVDHSEALLTGLGTTAAHVTHALEGFTSSSLLETHHWDVCRSGEVIDACLAQAPDLGDSVDVQTARQWFAAIEPLLPVLPKAMVHNDLNDNNVLVEVQGDIQRVSGVLDFNDALYSVRVAELAIAGAYAMLRKSDPLAALGNVVAGYHRVTPLTDDELEVIYPLAVARLCVQALTWATRGRTDPTAYGTMRMRYTRPALSRALHIDPRVASAYLRTECGRGQEHSSTVLSALIEASPPAAILNPGLAPHFTDLGPAAHAVPETLESHPVLGSGHMSAHAHRSDIWRPEVGEPETISIGTAFWSRFAVDVHAPFAGRVTTTQPLTIEHRHPDGPTAVYSVWHGVKAVVDEGDSVKPGQVIAEGAPSESGADPGWRVQLTTDGQLAARLPAYCRPIDARYWAAVTIDPAILFEGGERHLARSQRSSLRSPMTLVTGRGVWLEDVNGIRYLDASNNGTHIGHCEPRIVEAAHRQMRLLDTNNRSVHPQLADYAERLTATLPEPLDTVFFVGTGGDANDLAIRMARQVTGRRDVLAIDGAYRGNTTAVTEVALPDCYRGPFGYDDPESGLKYAADVKAAVARLAAAGTPPAAFIAESLVGAAGNYVLPQGYLAASFAHVRAAGGLCISDEVQLGVGRMGTRFWGFETHGVVPDIVTMGEPMGNGYPVAAVVTTREIAAAFDAGTKSFNMFAGNPVSGAVGSAVLDIVEGDGLQQRAHDVGGYFAESLRTLQSDYPLIGDVRGQGLYLGVDLVTNPVSKTPATEYALQVSERLKERSIVLYPNGTHGNVLNIKPPIIFSRRNVDLFVQRLADVLAMTDIMPRETGSES</sequence>
<comment type="caution">
    <text evidence="4">The sequence shown here is derived from an EMBL/GenBank/DDBJ whole genome shotgun (WGS) entry which is preliminary data.</text>
</comment>
<dbReference type="PANTHER" id="PTHR45688">
    <property type="match status" value="1"/>
</dbReference>
<dbReference type="Proteomes" id="UP001160130">
    <property type="component" value="Unassembled WGS sequence"/>
</dbReference>
<reference evidence="4 5" key="1">
    <citation type="submission" date="2023-04" db="EMBL/GenBank/DDBJ databases">
        <title>Forest soil microbial communities from Buena Vista Peninsula, Colon Province, Panama.</title>
        <authorList>
            <person name="Bouskill N."/>
        </authorList>
    </citation>
    <scope>NUCLEOTIDE SEQUENCE [LARGE SCALE GENOMIC DNA]</scope>
    <source>
        <strain evidence="4 5">AC80</strain>
    </source>
</reference>
<dbReference type="InterPro" id="IPR011009">
    <property type="entry name" value="Kinase-like_dom_sf"/>
</dbReference>
<keyword evidence="2" id="KW-0663">Pyridoxal phosphate</keyword>
<dbReference type="SUPFAM" id="SSF56112">
    <property type="entry name" value="Protein kinase-like (PK-like)"/>
    <property type="match status" value="1"/>
</dbReference>
<organism evidence="4 5">
    <name type="scientific">Mycolicibacterium frederiksbergense</name>
    <dbReference type="NCBI Taxonomy" id="117567"/>
    <lineage>
        <taxon>Bacteria</taxon>
        <taxon>Bacillati</taxon>
        <taxon>Actinomycetota</taxon>
        <taxon>Actinomycetes</taxon>
        <taxon>Mycobacteriales</taxon>
        <taxon>Mycobacteriaceae</taxon>
        <taxon>Mycolicibacterium</taxon>
    </lineage>
</organism>
<protein>
    <submittedName>
        <fullName evidence="4">4-aminobutyrate aminotransferase-like enzyme/Ser/Thr protein kinase RdoA (MazF antagonist)</fullName>
    </submittedName>
</protein>
<feature type="domain" description="Aminoglycoside phosphotransferase" evidence="3">
    <location>
        <begin position="36"/>
        <end position="273"/>
    </location>
</feature>
<name>A0ABT6L2Z5_9MYCO</name>
<proteinExistence type="inferred from homology"/>
<dbReference type="CDD" id="cd00610">
    <property type="entry name" value="OAT_like"/>
    <property type="match status" value="1"/>
</dbReference>
<dbReference type="Pfam" id="PF01636">
    <property type="entry name" value="APH"/>
    <property type="match status" value="1"/>
</dbReference>